<evidence type="ECO:0000256" key="5">
    <source>
        <dbReference type="ARBA" id="ARBA00022989"/>
    </source>
</evidence>
<evidence type="ECO:0000313" key="9">
    <source>
        <dbReference type="EMBL" id="KAF2637011.1"/>
    </source>
</evidence>
<evidence type="ECO:0000256" key="8">
    <source>
        <dbReference type="SAM" id="Phobius"/>
    </source>
</evidence>
<feature type="region of interest" description="Disordered" evidence="7">
    <location>
        <begin position="197"/>
        <end position="272"/>
    </location>
</feature>
<feature type="transmembrane region" description="Helical" evidence="8">
    <location>
        <begin position="377"/>
        <end position="399"/>
    </location>
</feature>
<organism evidence="9 10">
    <name type="scientific">Massarina eburnea CBS 473.64</name>
    <dbReference type="NCBI Taxonomy" id="1395130"/>
    <lineage>
        <taxon>Eukaryota</taxon>
        <taxon>Fungi</taxon>
        <taxon>Dikarya</taxon>
        <taxon>Ascomycota</taxon>
        <taxon>Pezizomycotina</taxon>
        <taxon>Dothideomycetes</taxon>
        <taxon>Pleosporomycetidae</taxon>
        <taxon>Pleosporales</taxon>
        <taxon>Massarineae</taxon>
        <taxon>Massarinaceae</taxon>
        <taxon>Massarina</taxon>
    </lineage>
</organism>
<dbReference type="OrthoDB" id="3222at2759"/>
<evidence type="ECO:0000256" key="3">
    <source>
        <dbReference type="ARBA" id="ARBA00022448"/>
    </source>
</evidence>
<dbReference type="Pfam" id="PF00230">
    <property type="entry name" value="MIP"/>
    <property type="match status" value="1"/>
</dbReference>
<dbReference type="Gene3D" id="1.20.1080.10">
    <property type="entry name" value="Glycerol uptake facilitator protein"/>
    <property type="match status" value="1"/>
</dbReference>
<sequence length="575" mass="64492">MSANEEEKEPSGQSGQEGSAPQTGRTKTSTLRPPSLQHQQSSRSSKHVRPNQETQPSYRLDRIDTEDQRSLQPSARENKRAQGNANVLLRQHTEKKPDENFYVDNDYFDLNPWYDQQPKKPVFGLGKPFPRTVRPGMLWGRKGEKPTAHNVEGQHKDHQRSMPTLHIPLNEKGDHPPEVFEAEIGGLQYEVRRIRPHEGEGDDEHPAAGIGREDHAPGTELEDSISQSQSEAHPQLRQRFASGYPGGLPPVEETDSVKSFETSETDRGKDEMRKYEEKQLQEFYNRHRNPLARFRAKNAAALAEFLCTTVYVFFGIAGSLYSEIYPAASGDYQTQAWAWGIAVMAGIYVGGGISGAHMSPWISVSVSAFRGFPWKQCFVYVIAQILAGFAAGALAWAVYREAIMHADPDLTPEKTGIAFYSIPQTYVSTSTAFFNNFVSAAFYLCVTFAIQDDDNTPPGSGMNALIYGLLSYLLSISMGYYGIGISPARDLGPRFIAWWVGYGRDTFATGWWAYGPVFAGLSGSLFGALVYDVFIFTGGESPVNYHWQNPREMFKWRYRTRKEQAKEHARKLEPA</sequence>
<feature type="compositionally biased region" description="Basic and acidic residues" evidence="7">
    <location>
        <begin position="59"/>
        <end position="69"/>
    </location>
</feature>
<dbReference type="GO" id="GO:0015254">
    <property type="term" value="F:glycerol channel activity"/>
    <property type="evidence" value="ECO:0007669"/>
    <property type="project" value="TreeGrafter"/>
</dbReference>
<dbReference type="InterPro" id="IPR000425">
    <property type="entry name" value="MIP"/>
</dbReference>
<comment type="similarity">
    <text evidence="2">Belongs to the MIP/aquaporin (TC 1.A.8) family.</text>
</comment>
<gene>
    <name evidence="9" type="ORF">P280DRAFT_434024</name>
</gene>
<keyword evidence="3" id="KW-0813">Transport</keyword>
<dbReference type="GO" id="GO:0015250">
    <property type="term" value="F:water channel activity"/>
    <property type="evidence" value="ECO:0007669"/>
    <property type="project" value="TreeGrafter"/>
</dbReference>
<accession>A0A6A6RQW5</accession>
<feature type="transmembrane region" description="Helical" evidence="8">
    <location>
        <begin position="511"/>
        <end position="531"/>
    </location>
</feature>
<dbReference type="EMBL" id="MU006795">
    <property type="protein sequence ID" value="KAF2637011.1"/>
    <property type="molecule type" value="Genomic_DNA"/>
</dbReference>
<feature type="transmembrane region" description="Helical" evidence="8">
    <location>
        <begin position="336"/>
        <end position="356"/>
    </location>
</feature>
<evidence type="ECO:0000256" key="6">
    <source>
        <dbReference type="ARBA" id="ARBA00023136"/>
    </source>
</evidence>
<feature type="compositionally biased region" description="Polar residues" evidence="7">
    <location>
        <begin position="11"/>
        <end position="43"/>
    </location>
</feature>
<dbReference type="InterPro" id="IPR023271">
    <property type="entry name" value="Aquaporin-like"/>
</dbReference>
<reference evidence="9" key="1">
    <citation type="journal article" date="2020" name="Stud. Mycol.">
        <title>101 Dothideomycetes genomes: a test case for predicting lifestyles and emergence of pathogens.</title>
        <authorList>
            <person name="Haridas S."/>
            <person name="Albert R."/>
            <person name="Binder M."/>
            <person name="Bloem J."/>
            <person name="Labutti K."/>
            <person name="Salamov A."/>
            <person name="Andreopoulos B."/>
            <person name="Baker S."/>
            <person name="Barry K."/>
            <person name="Bills G."/>
            <person name="Bluhm B."/>
            <person name="Cannon C."/>
            <person name="Castanera R."/>
            <person name="Culley D."/>
            <person name="Daum C."/>
            <person name="Ezra D."/>
            <person name="Gonzalez J."/>
            <person name="Henrissat B."/>
            <person name="Kuo A."/>
            <person name="Liang C."/>
            <person name="Lipzen A."/>
            <person name="Lutzoni F."/>
            <person name="Magnuson J."/>
            <person name="Mondo S."/>
            <person name="Nolan M."/>
            <person name="Ohm R."/>
            <person name="Pangilinan J."/>
            <person name="Park H.-J."/>
            <person name="Ramirez L."/>
            <person name="Alfaro M."/>
            <person name="Sun H."/>
            <person name="Tritt A."/>
            <person name="Yoshinaga Y."/>
            <person name="Zwiers L.-H."/>
            <person name="Turgeon B."/>
            <person name="Goodwin S."/>
            <person name="Spatafora J."/>
            <person name="Crous P."/>
            <person name="Grigoriev I."/>
        </authorList>
    </citation>
    <scope>NUCLEOTIDE SEQUENCE</scope>
    <source>
        <strain evidence="9">CBS 473.64</strain>
    </source>
</reference>
<evidence type="ECO:0000256" key="1">
    <source>
        <dbReference type="ARBA" id="ARBA00004141"/>
    </source>
</evidence>
<evidence type="ECO:0000256" key="4">
    <source>
        <dbReference type="ARBA" id="ARBA00022692"/>
    </source>
</evidence>
<feature type="region of interest" description="Disordered" evidence="7">
    <location>
        <begin position="1"/>
        <end position="93"/>
    </location>
</feature>
<dbReference type="Proteomes" id="UP000799753">
    <property type="component" value="Unassembled WGS sequence"/>
</dbReference>
<evidence type="ECO:0000256" key="7">
    <source>
        <dbReference type="SAM" id="MobiDB-lite"/>
    </source>
</evidence>
<dbReference type="PANTHER" id="PTHR43829">
    <property type="entry name" value="AQUAPORIN OR AQUAGLYCEROPORIN RELATED"/>
    <property type="match status" value="1"/>
</dbReference>
<dbReference type="InterPro" id="IPR050363">
    <property type="entry name" value="MIP/Aquaporin"/>
</dbReference>
<dbReference type="PANTHER" id="PTHR43829:SF24">
    <property type="entry name" value="MIP AQUAPORIN (EUROFUNG)"/>
    <property type="match status" value="1"/>
</dbReference>
<dbReference type="SUPFAM" id="SSF81338">
    <property type="entry name" value="Aquaporin-like"/>
    <property type="match status" value="1"/>
</dbReference>
<feature type="transmembrane region" description="Helical" evidence="8">
    <location>
        <begin position="462"/>
        <end position="483"/>
    </location>
</feature>
<feature type="transmembrane region" description="Helical" evidence="8">
    <location>
        <begin position="299"/>
        <end position="321"/>
    </location>
</feature>
<name>A0A6A6RQW5_9PLEO</name>
<dbReference type="PRINTS" id="PR00783">
    <property type="entry name" value="MINTRINSICP"/>
</dbReference>
<feature type="compositionally biased region" description="Polar residues" evidence="7">
    <location>
        <begin position="70"/>
        <end position="85"/>
    </location>
</feature>
<proteinExistence type="inferred from homology"/>
<feature type="transmembrane region" description="Helical" evidence="8">
    <location>
        <begin position="432"/>
        <end position="450"/>
    </location>
</feature>
<dbReference type="AlphaFoldDB" id="A0A6A6RQW5"/>
<keyword evidence="5 8" id="KW-1133">Transmembrane helix</keyword>
<dbReference type="GO" id="GO:0005886">
    <property type="term" value="C:plasma membrane"/>
    <property type="evidence" value="ECO:0007669"/>
    <property type="project" value="TreeGrafter"/>
</dbReference>
<keyword evidence="10" id="KW-1185">Reference proteome</keyword>
<evidence type="ECO:0000256" key="2">
    <source>
        <dbReference type="ARBA" id="ARBA00006175"/>
    </source>
</evidence>
<evidence type="ECO:0000313" key="10">
    <source>
        <dbReference type="Proteomes" id="UP000799753"/>
    </source>
</evidence>
<protein>
    <submittedName>
        <fullName evidence="9">Aquaporin-like protein</fullName>
    </submittedName>
</protein>
<keyword evidence="6 8" id="KW-0472">Membrane</keyword>
<keyword evidence="4 8" id="KW-0812">Transmembrane</keyword>
<comment type="subcellular location">
    <subcellularLocation>
        <location evidence="1">Membrane</location>
        <topology evidence="1">Multi-pass membrane protein</topology>
    </subcellularLocation>
</comment>